<reference evidence="1 2" key="1">
    <citation type="journal article" date="2016" name="PLoS ONE">
        <title>Complete Genome Sequence and Comparative Genomics of a Novel Myxobacterium Myxococcus hansupus.</title>
        <authorList>
            <person name="Sharma G."/>
            <person name="Narwani T."/>
            <person name="Subramanian S."/>
        </authorList>
    </citation>
    <scope>NUCLEOTIDE SEQUENCE [LARGE SCALE GENOMIC DNA]</scope>
    <source>
        <strain evidence="2">mixupus</strain>
    </source>
</reference>
<evidence type="ECO:0000313" key="1">
    <source>
        <dbReference type="EMBL" id="AKQ68773.1"/>
    </source>
</evidence>
<name>A0A0H4X4E9_9BACT</name>
<evidence type="ECO:0000313" key="2">
    <source>
        <dbReference type="Proteomes" id="UP000009026"/>
    </source>
</evidence>
<sequence length="222" mass="24142">MLLPWVACSSEQPPRRAATEVPRVVSVFSHLDSELLQKSPCAQSAGACEEVALEDFSCPRKAAAEVLIVSGHSLPPQYLHAGPEALARVAACYRPELIVLDTCYGFSLPLLDALADVLPGALVVAATYKLPPQGLRYDEGFFLAGTADARSERVHTRSGKPLTRWRLEPDALSQAHDMLRDWTVDALEARLVRKLPNLVSVELPGTQASALAPVAPERFRRP</sequence>
<dbReference type="KEGG" id="mym:A176_005685"/>
<dbReference type="AlphaFoldDB" id="A0A0H4X4E9"/>
<dbReference type="EMBL" id="CP012109">
    <property type="protein sequence ID" value="AKQ68773.1"/>
    <property type="molecule type" value="Genomic_DNA"/>
</dbReference>
<proteinExistence type="predicted"/>
<keyword evidence="2" id="KW-1185">Reference proteome</keyword>
<gene>
    <name evidence="1" type="ORF">A176_005685</name>
</gene>
<accession>A0A0H4X4E9</accession>
<organism evidence="1 2">
    <name type="scientific">Pseudomyxococcus hansupus</name>
    <dbReference type="NCBI Taxonomy" id="1297742"/>
    <lineage>
        <taxon>Bacteria</taxon>
        <taxon>Pseudomonadati</taxon>
        <taxon>Myxococcota</taxon>
        <taxon>Myxococcia</taxon>
        <taxon>Myxococcales</taxon>
        <taxon>Cystobacterineae</taxon>
        <taxon>Myxococcaceae</taxon>
        <taxon>Pseudomyxococcus</taxon>
    </lineage>
</organism>
<dbReference type="Proteomes" id="UP000009026">
    <property type="component" value="Chromosome"/>
</dbReference>
<dbReference type="STRING" id="1297742.A176_005685"/>
<protein>
    <submittedName>
        <fullName evidence="1">Uncharacterized protein</fullName>
    </submittedName>
</protein>
<dbReference type="PATRIC" id="fig|1297742.4.peg.5783"/>